<proteinExistence type="predicted"/>
<sequence>MYDDGTDLALPASKKEGMIFKALRNSSSDSKIEEDSPQYEAWLQLFCDYQNRRLSFEQDKLVANAGLAAVFGRLRRPISGGVVEREPGSGAFLDSRRRENFTSKFRI</sequence>
<organism evidence="1 2">
    <name type="scientific">Cudoniella acicularis</name>
    <dbReference type="NCBI Taxonomy" id="354080"/>
    <lineage>
        <taxon>Eukaryota</taxon>
        <taxon>Fungi</taxon>
        <taxon>Dikarya</taxon>
        <taxon>Ascomycota</taxon>
        <taxon>Pezizomycotina</taxon>
        <taxon>Leotiomycetes</taxon>
        <taxon>Helotiales</taxon>
        <taxon>Tricladiaceae</taxon>
        <taxon>Cudoniella</taxon>
    </lineage>
</organism>
<name>A0A8H4VY29_9HELO</name>
<keyword evidence="2" id="KW-1185">Reference proteome</keyword>
<dbReference type="AlphaFoldDB" id="A0A8H4VY29"/>
<dbReference type="Proteomes" id="UP000566819">
    <property type="component" value="Unassembled WGS sequence"/>
</dbReference>
<protein>
    <submittedName>
        <fullName evidence="1">Uncharacterized protein</fullName>
    </submittedName>
</protein>
<evidence type="ECO:0000313" key="1">
    <source>
        <dbReference type="EMBL" id="KAF4626968.1"/>
    </source>
</evidence>
<gene>
    <name evidence="1" type="ORF">G7Y89_g11189</name>
</gene>
<dbReference type="EMBL" id="JAAMPI010001051">
    <property type="protein sequence ID" value="KAF4626968.1"/>
    <property type="molecule type" value="Genomic_DNA"/>
</dbReference>
<accession>A0A8H4VY29</accession>
<comment type="caution">
    <text evidence="1">The sequence shown here is derived from an EMBL/GenBank/DDBJ whole genome shotgun (WGS) entry which is preliminary data.</text>
</comment>
<reference evidence="1 2" key="1">
    <citation type="submission" date="2020-03" db="EMBL/GenBank/DDBJ databases">
        <title>Draft Genome Sequence of Cudoniella acicularis.</title>
        <authorList>
            <person name="Buettner E."/>
            <person name="Kellner H."/>
        </authorList>
    </citation>
    <scope>NUCLEOTIDE SEQUENCE [LARGE SCALE GENOMIC DNA]</scope>
    <source>
        <strain evidence="1 2">DSM 108380</strain>
    </source>
</reference>
<evidence type="ECO:0000313" key="2">
    <source>
        <dbReference type="Proteomes" id="UP000566819"/>
    </source>
</evidence>